<dbReference type="Proteomes" id="UP000654004">
    <property type="component" value="Unassembled WGS sequence"/>
</dbReference>
<protein>
    <submittedName>
        <fullName evidence="2">Uncharacterized protein</fullName>
    </submittedName>
</protein>
<evidence type="ECO:0000313" key="3">
    <source>
        <dbReference type="Proteomes" id="UP000654004"/>
    </source>
</evidence>
<keyword evidence="1" id="KW-0472">Membrane</keyword>
<dbReference type="RefSeq" id="WP_188954454.1">
    <property type="nucleotide sequence ID" value="NZ_BMQW01000002.1"/>
</dbReference>
<evidence type="ECO:0000313" key="2">
    <source>
        <dbReference type="EMBL" id="GGP81370.1"/>
    </source>
</evidence>
<keyword evidence="1" id="KW-1133">Transmembrane helix</keyword>
<evidence type="ECO:0000256" key="1">
    <source>
        <dbReference type="SAM" id="Phobius"/>
    </source>
</evidence>
<sequence>MKKINFRKYKNVELLDALYKMNQQVFPERYQQLCDEIARRKQNGQLKVEKSSVDNINHVGFWDHRELIIEFTQTHKVFRIAFLVLYLLFNIIAITFIASKYWVTDISKVHQYTAVIDQATCHKDTVEDEESGRIDEYYDVVVSIYPDIFLAPNLPTATCNKIAATLTPGSQISIWHQDGLIHQLVLNQNTLLSYKYMKSKIRDFNSRGYLLYLFCLFLMPLVFFKSLYNAVYPGTFKKY</sequence>
<gene>
    <name evidence="2" type="ORF">GCM10009410_12900</name>
</gene>
<keyword evidence="3" id="KW-1185">Reference proteome</keyword>
<keyword evidence="1" id="KW-0812">Transmembrane</keyword>
<accession>A0ABQ2QHX8</accession>
<name>A0ABQ2QHX8_9GAMM</name>
<comment type="caution">
    <text evidence="2">The sequence shown here is derived from an EMBL/GenBank/DDBJ whole genome shotgun (WGS) entry which is preliminary data.</text>
</comment>
<proteinExistence type="predicted"/>
<feature type="transmembrane region" description="Helical" evidence="1">
    <location>
        <begin position="209"/>
        <end position="228"/>
    </location>
</feature>
<organism evidence="2 3">
    <name type="scientific">Shewanella ulleungensis</name>
    <dbReference type="NCBI Taxonomy" id="2282699"/>
    <lineage>
        <taxon>Bacteria</taxon>
        <taxon>Pseudomonadati</taxon>
        <taxon>Pseudomonadota</taxon>
        <taxon>Gammaproteobacteria</taxon>
        <taxon>Alteromonadales</taxon>
        <taxon>Shewanellaceae</taxon>
        <taxon>Shewanella</taxon>
    </lineage>
</organism>
<dbReference type="EMBL" id="BMQW01000002">
    <property type="protein sequence ID" value="GGP81370.1"/>
    <property type="molecule type" value="Genomic_DNA"/>
</dbReference>
<reference evidence="3" key="1">
    <citation type="journal article" date="2019" name="Int. J. Syst. Evol. Microbiol.">
        <title>The Global Catalogue of Microorganisms (GCM) 10K type strain sequencing project: providing services to taxonomists for standard genome sequencing and annotation.</title>
        <authorList>
            <consortium name="The Broad Institute Genomics Platform"/>
            <consortium name="The Broad Institute Genome Sequencing Center for Infectious Disease"/>
            <person name="Wu L."/>
            <person name="Ma J."/>
        </authorList>
    </citation>
    <scope>NUCLEOTIDE SEQUENCE [LARGE SCALE GENOMIC DNA]</scope>
    <source>
        <strain evidence="3">JCM 32305</strain>
    </source>
</reference>
<feature type="transmembrane region" description="Helical" evidence="1">
    <location>
        <begin position="77"/>
        <end position="98"/>
    </location>
</feature>